<name>M8BAV7_AEGTA</name>
<dbReference type="Gene3D" id="3.90.550.10">
    <property type="entry name" value="Spore Coat Polysaccharide Biosynthesis Protein SpsA, Chain A"/>
    <property type="match status" value="1"/>
</dbReference>
<keyword evidence="2" id="KW-0328">Glycosyltransferase</keyword>
<comment type="similarity">
    <text evidence="10">Belongs to the glycosyltransferase 2 family. Plant cellulose synthase-like C subfamily.</text>
</comment>
<evidence type="ECO:0000256" key="2">
    <source>
        <dbReference type="ARBA" id="ARBA00022676"/>
    </source>
</evidence>
<dbReference type="InterPro" id="IPR029044">
    <property type="entry name" value="Nucleotide-diphossugar_trans"/>
</dbReference>
<evidence type="ECO:0000256" key="6">
    <source>
        <dbReference type="ARBA" id="ARBA00023034"/>
    </source>
</evidence>
<keyword evidence="7" id="KW-0472">Membrane</keyword>
<keyword evidence="5" id="KW-1133">Transmembrane helix</keyword>
<dbReference type="AlphaFoldDB" id="M8BAV7"/>
<dbReference type="GO" id="GO:0000139">
    <property type="term" value="C:Golgi membrane"/>
    <property type="evidence" value="ECO:0007669"/>
    <property type="project" value="UniProtKB-SubCell"/>
</dbReference>
<evidence type="ECO:0000259" key="11">
    <source>
        <dbReference type="Pfam" id="PF13632"/>
    </source>
</evidence>
<accession>M8BAV7</accession>
<evidence type="ECO:0000256" key="9">
    <source>
        <dbReference type="ARBA" id="ARBA00055179"/>
    </source>
</evidence>
<evidence type="ECO:0000256" key="4">
    <source>
        <dbReference type="ARBA" id="ARBA00022692"/>
    </source>
</evidence>
<feature type="domain" description="Glycosyltransferase 2-like" evidence="11">
    <location>
        <begin position="183"/>
        <end position="376"/>
    </location>
</feature>
<evidence type="ECO:0000256" key="8">
    <source>
        <dbReference type="ARBA" id="ARBA00023316"/>
    </source>
</evidence>
<sequence length="622" mass="70769">MAPWTGLWGARAGAGAGAYRGTPVVVKMENPNWSISEISPEDAEDEDFLSPPRLIQCLGSFYITVKRIKPRLKSPALPDAEDPDAGYYPMVLVQIPMCNEKEVYQQSIAAVCNLDWPRSNFLVQVLDDSDDPTTQSLIREEVAKWQQTGARILYRHRVLRDGYKAGNLKSAMACSYVKDYEFVAIFDADFQPNPDFLKRTVPHFKDNDELGLVQARWSFVNKDENLLTRLQNINLCFHFEVEQQVNGVFLNFFGFNGTAGVWRIKALEESGGWMERTTVEDMDIAVRAHLHGWKFIFLNDVECQCELPESYEAYRKQQHRWHSGPMQLFRLCIPDIIKSKISVWKKFNLIFLFFLLRKLILPFYSFTLFCIILPMTMFVPEAELPDWVVCYIPALMSLLNILPSPKSFPFIIPYLLFENTMSVTKFNAMISGLFQLGSAYEWVVTKKSGRSSEGDLISLGAAPPRELRHHPKTGWEALMVLKEQPSPKKEGKKQQKKHNRIYKKELALSLLLLTAAARSLLTKQGIHFYFLLFQGISFLLVGLDLIGEQDRSRLIADEKPEGGRLGAVRKNSYGPTCSVADPCYQKQKMSNGKELAWYVVARCPGRYMAGNLGATAGDHIIT</sequence>
<proteinExistence type="inferred from homology"/>
<dbReference type="Pfam" id="PF13632">
    <property type="entry name" value="Glyco_trans_2_3"/>
    <property type="match status" value="1"/>
</dbReference>
<dbReference type="SUPFAM" id="SSF53448">
    <property type="entry name" value="Nucleotide-diphospho-sugar transferases"/>
    <property type="match status" value="1"/>
</dbReference>
<dbReference type="GO" id="GO:0071555">
    <property type="term" value="P:cell wall organization"/>
    <property type="evidence" value="ECO:0007669"/>
    <property type="project" value="UniProtKB-KW"/>
</dbReference>
<protein>
    <recommendedName>
        <fullName evidence="11">Glycosyltransferase 2-like domain-containing protein</fullName>
    </recommendedName>
</protein>
<dbReference type="InterPro" id="IPR001173">
    <property type="entry name" value="Glyco_trans_2-like"/>
</dbReference>
<organism evidence="12">
    <name type="scientific">Aegilops tauschii</name>
    <name type="common">Tausch's goatgrass</name>
    <name type="synonym">Aegilops squarrosa</name>
    <dbReference type="NCBI Taxonomy" id="37682"/>
    <lineage>
        <taxon>Eukaryota</taxon>
        <taxon>Viridiplantae</taxon>
        <taxon>Streptophyta</taxon>
        <taxon>Embryophyta</taxon>
        <taxon>Tracheophyta</taxon>
        <taxon>Spermatophyta</taxon>
        <taxon>Magnoliopsida</taxon>
        <taxon>Liliopsida</taxon>
        <taxon>Poales</taxon>
        <taxon>Poaceae</taxon>
        <taxon>BOP clade</taxon>
        <taxon>Pooideae</taxon>
        <taxon>Triticodae</taxon>
        <taxon>Triticeae</taxon>
        <taxon>Triticinae</taxon>
        <taxon>Aegilops</taxon>
    </lineage>
</organism>
<reference evidence="12" key="1">
    <citation type="submission" date="2015-06" db="UniProtKB">
        <authorList>
            <consortium name="EnsemblPlants"/>
        </authorList>
    </citation>
    <scope>IDENTIFICATION</scope>
</reference>
<keyword evidence="6" id="KW-0333">Golgi apparatus</keyword>
<evidence type="ECO:0000256" key="5">
    <source>
        <dbReference type="ARBA" id="ARBA00022989"/>
    </source>
</evidence>
<keyword evidence="3" id="KW-0808">Transferase</keyword>
<dbReference type="FunFam" id="3.90.550.10:FF:000007">
    <property type="entry name" value="probable xyloglucan glycosyltransferase 5"/>
    <property type="match status" value="1"/>
</dbReference>
<dbReference type="GO" id="GO:0048868">
    <property type="term" value="P:pollen tube development"/>
    <property type="evidence" value="ECO:0007669"/>
    <property type="project" value="UniProtKB-ARBA"/>
</dbReference>
<dbReference type="PANTHER" id="PTHR32044:SF51">
    <property type="entry name" value="XYLOGLUCAN GLYCOSYLTRANSFERASE 9-RELATED"/>
    <property type="match status" value="1"/>
</dbReference>
<keyword evidence="8" id="KW-0961">Cell wall biogenesis/degradation</keyword>
<dbReference type="PANTHER" id="PTHR32044">
    <property type="entry name" value="GLUCOMANNAN 4-BETA-MANNOSYLTRANSFERASE 9"/>
    <property type="match status" value="1"/>
</dbReference>
<keyword evidence="4" id="KW-0812">Transmembrane</keyword>
<evidence type="ECO:0000256" key="7">
    <source>
        <dbReference type="ARBA" id="ARBA00023136"/>
    </source>
</evidence>
<evidence type="ECO:0000256" key="10">
    <source>
        <dbReference type="ARBA" id="ARBA00061151"/>
    </source>
</evidence>
<evidence type="ECO:0000313" key="12">
    <source>
        <dbReference type="EnsemblPlants" id="EMT03868"/>
    </source>
</evidence>
<evidence type="ECO:0000256" key="1">
    <source>
        <dbReference type="ARBA" id="ARBA00004653"/>
    </source>
</evidence>
<dbReference type="GO" id="GO:0016757">
    <property type="term" value="F:glycosyltransferase activity"/>
    <property type="evidence" value="ECO:0007669"/>
    <property type="project" value="UniProtKB-KW"/>
</dbReference>
<evidence type="ECO:0000256" key="3">
    <source>
        <dbReference type="ARBA" id="ARBA00022679"/>
    </source>
</evidence>
<dbReference type="GO" id="GO:0099402">
    <property type="term" value="P:plant organ development"/>
    <property type="evidence" value="ECO:0007669"/>
    <property type="project" value="UniProtKB-ARBA"/>
</dbReference>
<comment type="function">
    <text evidence="9">Probable beta-1,4-glucan synthase rather involved in the synthesis of the xyloglucan backbone than cellulose. Seems to work simultaneously with xyloglucan 6-xylosyltransferase. Xyloglucan is a noncellulosic polysaccharides of plant cell wall and consists of a glucan backbone substituted by xylose, galactose and fucose.</text>
</comment>
<comment type="subcellular location">
    <subcellularLocation>
        <location evidence="1">Golgi apparatus membrane</location>
        <topology evidence="1">Multi-pass membrane protein</topology>
    </subcellularLocation>
</comment>
<dbReference type="EnsemblPlants" id="EMT03868">
    <property type="protein sequence ID" value="EMT03868"/>
    <property type="gene ID" value="F775_18296"/>
</dbReference>